<keyword evidence="9" id="KW-1185">Reference proteome</keyword>
<accession>A0A7X0VI09</accession>
<comment type="subcellular location">
    <subcellularLocation>
        <location evidence="1">Cell membrane</location>
        <topology evidence="1">Multi-pass membrane protein</topology>
    </subcellularLocation>
</comment>
<proteinExistence type="predicted"/>
<dbReference type="Proteomes" id="UP000547209">
    <property type="component" value="Unassembled WGS sequence"/>
</dbReference>
<dbReference type="GO" id="GO:0005886">
    <property type="term" value="C:plasma membrane"/>
    <property type="evidence" value="ECO:0007669"/>
    <property type="project" value="UniProtKB-SubCell"/>
</dbReference>
<evidence type="ECO:0000256" key="1">
    <source>
        <dbReference type="ARBA" id="ARBA00004651"/>
    </source>
</evidence>
<keyword evidence="3 6" id="KW-0812">Transmembrane</keyword>
<evidence type="ECO:0000313" key="8">
    <source>
        <dbReference type="EMBL" id="MBB6674710.1"/>
    </source>
</evidence>
<keyword evidence="5 6" id="KW-0472">Membrane</keyword>
<feature type="transmembrane region" description="Helical" evidence="6">
    <location>
        <begin position="138"/>
        <end position="156"/>
    </location>
</feature>
<dbReference type="AlphaFoldDB" id="A0A7X0VI09"/>
<evidence type="ECO:0000256" key="2">
    <source>
        <dbReference type="ARBA" id="ARBA00022475"/>
    </source>
</evidence>
<evidence type="ECO:0000256" key="5">
    <source>
        <dbReference type="ARBA" id="ARBA00023136"/>
    </source>
</evidence>
<dbReference type="PANTHER" id="PTHR36115">
    <property type="entry name" value="PROLINE-RICH ANTIGEN HOMOLOG-RELATED"/>
    <property type="match status" value="1"/>
</dbReference>
<keyword evidence="4 6" id="KW-1133">Transmembrane helix</keyword>
<feature type="transmembrane region" description="Helical" evidence="6">
    <location>
        <begin position="55"/>
        <end position="76"/>
    </location>
</feature>
<gene>
    <name evidence="8" type="ORF">H7C19_28920</name>
</gene>
<protein>
    <submittedName>
        <fullName evidence="8">RDD family protein</fullName>
    </submittedName>
</protein>
<dbReference type="InterPro" id="IPR051791">
    <property type="entry name" value="Pra-immunoreactive"/>
</dbReference>
<keyword evidence="2" id="KW-1003">Cell membrane</keyword>
<organism evidence="8 9">
    <name type="scientific">Cohnella nanjingensis</name>
    <dbReference type="NCBI Taxonomy" id="1387779"/>
    <lineage>
        <taxon>Bacteria</taxon>
        <taxon>Bacillati</taxon>
        <taxon>Bacillota</taxon>
        <taxon>Bacilli</taxon>
        <taxon>Bacillales</taxon>
        <taxon>Paenibacillaceae</taxon>
        <taxon>Cohnella</taxon>
    </lineage>
</organism>
<dbReference type="Pfam" id="PF06271">
    <property type="entry name" value="RDD"/>
    <property type="match status" value="1"/>
</dbReference>
<dbReference type="InterPro" id="IPR010432">
    <property type="entry name" value="RDD"/>
</dbReference>
<evidence type="ECO:0000259" key="7">
    <source>
        <dbReference type="Pfam" id="PF06271"/>
    </source>
</evidence>
<name>A0A7X0VI09_9BACL</name>
<evidence type="ECO:0000313" key="9">
    <source>
        <dbReference type="Proteomes" id="UP000547209"/>
    </source>
</evidence>
<comment type="caution">
    <text evidence="8">The sequence shown here is derived from an EMBL/GenBank/DDBJ whole genome shotgun (WGS) entry which is preliminary data.</text>
</comment>
<feature type="transmembrane region" description="Helical" evidence="6">
    <location>
        <begin position="20"/>
        <end position="43"/>
    </location>
</feature>
<sequence>MMEDLKPATGRPVPMRVRIVAFLWDYLLICGFLVLLIGVASLARPVLAPLFQAGPLRAELTGFLFLTLPVYLYFAISEGSRRHATWGKRKTGIVVAGVRGQPIGMGASLGRSALKFLPWELAHFTIWHMTLSPSYPDAVLYTLLAVVYGLALLYLVGPLWNKRRQTLYDAAAGTVIQFAEIVE</sequence>
<evidence type="ECO:0000256" key="6">
    <source>
        <dbReference type="SAM" id="Phobius"/>
    </source>
</evidence>
<dbReference type="EMBL" id="JACJVP010000051">
    <property type="protein sequence ID" value="MBB6674710.1"/>
    <property type="molecule type" value="Genomic_DNA"/>
</dbReference>
<feature type="domain" description="RDD" evidence="7">
    <location>
        <begin position="15"/>
        <end position="173"/>
    </location>
</feature>
<evidence type="ECO:0000256" key="3">
    <source>
        <dbReference type="ARBA" id="ARBA00022692"/>
    </source>
</evidence>
<dbReference type="PANTHER" id="PTHR36115:SF4">
    <property type="entry name" value="MEMBRANE PROTEIN"/>
    <property type="match status" value="1"/>
</dbReference>
<reference evidence="8 9" key="1">
    <citation type="submission" date="2020-08" db="EMBL/GenBank/DDBJ databases">
        <title>Cohnella phylogeny.</title>
        <authorList>
            <person name="Dunlap C."/>
        </authorList>
    </citation>
    <scope>NUCLEOTIDE SEQUENCE [LARGE SCALE GENOMIC DNA]</scope>
    <source>
        <strain evidence="8 9">DSM 28246</strain>
    </source>
</reference>
<evidence type="ECO:0000256" key="4">
    <source>
        <dbReference type="ARBA" id="ARBA00022989"/>
    </source>
</evidence>